<dbReference type="EMBL" id="POTW01000066">
    <property type="protein sequence ID" value="PZF81090.1"/>
    <property type="molecule type" value="Genomic_DNA"/>
</dbReference>
<dbReference type="Gene3D" id="2.130.10.10">
    <property type="entry name" value="YVTN repeat-like/Quinoprotein amine dehydrogenase"/>
    <property type="match status" value="1"/>
</dbReference>
<evidence type="ECO:0000313" key="3">
    <source>
        <dbReference type="Proteomes" id="UP000248764"/>
    </source>
</evidence>
<dbReference type="PANTHER" id="PTHR30344">
    <property type="entry name" value="6-PHOSPHOGLUCONOLACTONASE-RELATED"/>
    <property type="match status" value="1"/>
</dbReference>
<gene>
    <name evidence="2" type="ORF">C1I92_22565</name>
</gene>
<dbReference type="GO" id="GO:0017057">
    <property type="term" value="F:6-phosphogluconolactonase activity"/>
    <property type="evidence" value="ECO:0007669"/>
    <property type="project" value="TreeGrafter"/>
</dbReference>
<name>A0A2W2B7L7_9ACTN</name>
<dbReference type="InterPro" id="IPR015943">
    <property type="entry name" value="WD40/YVTN_repeat-like_dom_sf"/>
</dbReference>
<evidence type="ECO:0000256" key="1">
    <source>
        <dbReference type="ARBA" id="ARBA00005564"/>
    </source>
</evidence>
<dbReference type="GO" id="GO:0005829">
    <property type="term" value="C:cytosol"/>
    <property type="evidence" value="ECO:0007669"/>
    <property type="project" value="TreeGrafter"/>
</dbReference>
<keyword evidence="3" id="KW-1185">Reference proteome</keyword>
<dbReference type="InterPro" id="IPR019405">
    <property type="entry name" value="Lactonase_7-beta_prop"/>
</dbReference>
<comment type="similarity">
    <text evidence="1">Belongs to the cycloisomerase 2 family.</text>
</comment>
<dbReference type="InterPro" id="IPR050282">
    <property type="entry name" value="Cycloisomerase_2"/>
</dbReference>
<dbReference type="InterPro" id="IPR011048">
    <property type="entry name" value="Haem_d1_sf"/>
</dbReference>
<proteinExistence type="inferred from homology"/>
<accession>A0A2W2B7L7</accession>
<reference evidence="2 3" key="1">
    <citation type="submission" date="2018-01" db="EMBL/GenBank/DDBJ databases">
        <title>Draft genome sequence of Jiangella sp. GTF31.</title>
        <authorList>
            <person name="Sahin N."/>
            <person name="Ay H."/>
            <person name="Saygin H."/>
        </authorList>
    </citation>
    <scope>NUCLEOTIDE SEQUENCE [LARGE SCALE GENOMIC DNA]</scope>
    <source>
        <strain evidence="2 3">GTF31</strain>
    </source>
</reference>
<dbReference type="AlphaFoldDB" id="A0A2W2B7L7"/>
<comment type="caution">
    <text evidence="2">The sequence shown here is derived from an EMBL/GenBank/DDBJ whole genome shotgun (WGS) entry which is preliminary data.</text>
</comment>
<sequence>MSPTRAYVGGTVMDDPSRPVSGIAVVNLNGPHVTLVGRTAPAAVNTTYLAARPGGDVVYAAAYDPAETLSAWRVAGDELEPLGSVPAGGGRACHLAVHPSAPFVLAAGYRDGTVAVHPVDAAGAPAAASHVIAHTGSGPDPGRQAAAHVHMVTIDPVRGDVLAVDLGTDTIHRYRLDEGSGRLAELDRIALPPGTGPRHLVVLGDRAYVAGELASTLTVVDLAASPPRVVTTVPTGDTGGPARCYPSAIRASLDGRFCYVANRGPNTLDTFDVSSGAPVRRASTGIGGDYPWDLVVAGRHLYAVNQRSGDLTTFALDPSTGVPERVGASVAVPSPACILAV</sequence>
<dbReference type="SUPFAM" id="SSF51004">
    <property type="entry name" value="C-terminal (heme d1) domain of cytochrome cd1-nitrite reductase"/>
    <property type="match status" value="1"/>
</dbReference>
<dbReference type="RefSeq" id="WP_111256908.1">
    <property type="nucleotide sequence ID" value="NZ_POTW01000066.1"/>
</dbReference>
<dbReference type="Pfam" id="PF10282">
    <property type="entry name" value="Lactonase"/>
    <property type="match status" value="1"/>
</dbReference>
<organism evidence="2 3">
    <name type="scientific">Jiangella anatolica</name>
    <dbReference type="NCBI Taxonomy" id="2670374"/>
    <lineage>
        <taxon>Bacteria</taxon>
        <taxon>Bacillati</taxon>
        <taxon>Actinomycetota</taxon>
        <taxon>Actinomycetes</taxon>
        <taxon>Jiangellales</taxon>
        <taxon>Jiangellaceae</taxon>
        <taxon>Jiangella</taxon>
    </lineage>
</organism>
<evidence type="ECO:0000313" key="2">
    <source>
        <dbReference type="EMBL" id="PZF81090.1"/>
    </source>
</evidence>
<dbReference type="PANTHER" id="PTHR30344:SF1">
    <property type="entry name" value="6-PHOSPHOGLUCONOLACTONASE"/>
    <property type="match status" value="1"/>
</dbReference>
<protein>
    <submittedName>
        <fullName evidence="2">3-carboxymuconate cyclase</fullName>
    </submittedName>
</protein>
<dbReference type="Proteomes" id="UP000248764">
    <property type="component" value="Unassembled WGS sequence"/>
</dbReference>